<keyword evidence="8" id="KW-0472">Membrane</keyword>
<feature type="compositionally biased region" description="Acidic residues" evidence="7">
    <location>
        <begin position="162"/>
        <end position="171"/>
    </location>
</feature>
<dbReference type="AlphaFoldDB" id="A0A346XVM7"/>
<dbReference type="InterPro" id="IPR023828">
    <property type="entry name" value="Peptidase_S8_Ser-AS"/>
</dbReference>
<dbReference type="KEGG" id="euz:DVS28_a1581"/>
<evidence type="ECO:0000256" key="3">
    <source>
        <dbReference type="ARBA" id="ARBA00022801"/>
    </source>
</evidence>
<dbReference type="Proteomes" id="UP000264006">
    <property type="component" value="Chromosome"/>
</dbReference>
<evidence type="ECO:0000313" key="12">
    <source>
        <dbReference type="Proteomes" id="UP000264006"/>
    </source>
</evidence>
<dbReference type="Gene3D" id="3.40.50.200">
    <property type="entry name" value="Peptidase S8/S53 domain"/>
    <property type="match status" value="1"/>
</dbReference>
<feature type="chain" id="PRO_5038764508" evidence="9">
    <location>
        <begin position="26"/>
        <end position="467"/>
    </location>
</feature>
<keyword evidence="8" id="KW-0812">Transmembrane</keyword>
<dbReference type="InterPro" id="IPR050131">
    <property type="entry name" value="Peptidase_S8_subtilisin-like"/>
</dbReference>
<feature type="active site" description="Charge relay system" evidence="5">
    <location>
        <position position="62"/>
    </location>
</feature>
<keyword evidence="8" id="KW-1133">Transmembrane helix</keyword>
<evidence type="ECO:0000256" key="2">
    <source>
        <dbReference type="ARBA" id="ARBA00022670"/>
    </source>
</evidence>
<dbReference type="InterPro" id="IPR023827">
    <property type="entry name" value="Peptidase_S8_Asp-AS"/>
</dbReference>
<evidence type="ECO:0000256" key="4">
    <source>
        <dbReference type="ARBA" id="ARBA00022825"/>
    </source>
</evidence>
<comment type="similarity">
    <text evidence="1 5 6">Belongs to the peptidase S8 family.</text>
</comment>
<feature type="region of interest" description="Disordered" evidence="7">
    <location>
        <begin position="413"/>
        <end position="435"/>
    </location>
</feature>
<dbReference type="SUPFAM" id="SSF52743">
    <property type="entry name" value="Subtilisin-like"/>
    <property type="match status" value="1"/>
</dbReference>
<name>A0A346XVM7_9ACTN</name>
<keyword evidence="12" id="KW-1185">Reference proteome</keyword>
<dbReference type="EMBL" id="CP031165">
    <property type="protein sequence ID" value="AXV06274.1"/>
    <property type="molecule type" value="Genomic_DNA"/>
</dbReference>
<dbReference type="InterPro" id="IPR036852">
    <property type="entry name" value="Peptidase_S8/S53_dom_sf"/>
</dbReference>
<dbReference type="GO" id="GO:0006508">
    <property type="term" value="P:proteolysis"/>
    <property type="evidence" value="ECO:0007669"/>
    <property type="project" value="UniProtKB-KW"/>
</dbReference>
<sequence>MDRGHRSPRVLTAVAVLAAFLLVAAAPPNDPLVSQQAHLTIVGAFDAWDTRRGEGAVVAVLDTGVDLDHPDLAGRLVEGIDLVEPDTPPDDPQGHGTIVAGVIAAVADNGRGVSGVAPQAMVMPIRVLDAGGRGTSDIVADGIRHAIEQQVQVINLSLAEVQSEDDDEDEGTTGPPLLPGVSLVQDREVIRAIEEADEAGILVVAAAGNDGRASTPYDADVPVLVVGATDSDDVRWEESNHDDRTLFAPGVAILSTWSEGRYARSDGTSFATPIVAAGAAMLMGAGVSAEDTVTRLVDTAVRLEDDQEAEVGLGRVDLAAAVQGVDPAPPTTPPAVTTPTPAPATTAPAASTPAPTDGVEVVEPVQEVTEPPPAPAQVTEPPPDITQAAPVATTPPPTAVALEPVEVVTVPTTMPTTPSATPATSAEDTAPGLAVDEQDRGPLITVATMLLGVDVLLAGWVLAGRRT</sequence>
<evidence type="ECO:0000256" key="5">
    <source>
        <dbReference type="PROSITE-ProRule" id="PRU01240"/>
    </source>
</evidence>
<feature type="active site" description="Charge relay system" evidence="5">
    <location>
        <position position="269"/>
    </location>
</feature>
<evidence type="ECO:0000313" key="11">
    <source>
        <dbReference type="EMBL" id="AXV06274.1"/>
    </source>
</evidence>
<feature type="compositionally biased region" description="Low complexity" evidence="7">
    <location>
        <begin position="334"/>
        <end position="357"/>
    </location>
</feature>
<keyword evidence="9" id="KW-0732">Signal</keyword>
<dbReference type="GO" id="GO:0004252">
    <property type="term" value="F:serine-type endopeptidase activity"/>
    <property type="evidence" value="ECO:0007669"/>
    <property type="project" value="UniProtKB-UniRule"/>
</dbReference>
<dbReference type="InterPro" id="IPR015500">
    <property type="entry name" value="Peptidase_S8_subtilisin-rel"/>
</dbReference>
<dbReference type="Pfam" id="PF00082">
    <property type="entry name" value="Peptidase_S8"/>
    <property type="match status" value="1"/>
</dbReference>
<feature type="domain" description="Peptidase S8/S53" evidence="10">
    <location>
        <begin position="53"/>
        <end position="303"/>
    </location>
</feature>
<protein>
    <submittedName>
        <fullName evidence="11">Alkaline serine protease, subtilase family</fullName>
    </submittedName>
</protein>
<feature type="region of interest" description="Disordered" evidence="7">
    <location>
        <begin position="325"/>
        <end position="357"/>
    </location>
</feature>
<dbReference type="PROSITE" id="PS00137">
    <property type="entry name" value="SUBTILASE_HIS"/>
    <property type="match status" value="1"/>
</dbReference>
<feature type="compositionally biased region" description="Low complexity" evidence="7">
    <location>
        <begin position="413"/>
        <end position="431"/>
    </location>
</feature>
<dbReference type="PRINTS" id="PR00723">
    <property type="entry name" value="SUBTILISIN"/>
</dbReference>
<keyword evidence="3 5" id="KW-0378">Hydrolase</keyword>
<dbReference type="PANTHER" id="PTHR43806">
    <property type="entry name" value="PEPTIDASE S8"/>
    <property type="match status" value="1"/>
</dbReference>
<feature type="region of interest" description="Disordered" evidence="7">
    <location>
        <begin position="161"/>
        <end position="180"/>
    </location>
</feature>
<gene>
    <name evidence="11" type="ORF">DVS28_a1581</name>
</gene>
<dbReference type="RefSeq" id="WP_164710138.1">
    <property type="nucleotide sequence ID" value="NZ_CAXIBR010000032.1"/>
</dbReference>
<dbReference type="PROSITE" id="PS51892">
    <property type="entry name" value="SUBTILASE"/>
    <property type="match status" value="1"/>
</dbReference>
<feature type="transmembrane region" description="Helical" evidence="8">
    <location>
        <begin position="443"/>
        <end position="463"/>
    </location>
</feature>
<dbReference type="InterPro" id="IPR000209">
    <property type="entry name" value="Peptidase_S8/S53_dom"/>
</dbReference>
<accession>A0A346XVM7</accession>
<evidence type="ECO:0000259" key="10">
    <source>
        <dbReference type="Pfam" id="PF00082"/>
    </source>
</evidence>
<organism evidence="11 12">
    <name type="scientific">Euzebya pacifica</name>
    <dbReference type="NCBI Taxonomy" id="1608957"/>
    <lineage>
        <taxon>Bacteria</taxon>
        <taxon>Bacillati</taxon>
        <taxon>Actinomycetota</taxon>
        <taxon>Nitriliruptoria</taxon>
        <taxon>Euzebyales</taxon>
    </lineage>
</organism>
<evidence type="ECO:0000256" key="6">
    <source>
        <dbReference type="RuleBase" id="RU003355"/>
    </source>
</evidence>
<evidence type="ECO:0000256" key="9">
    <source>
        <dbReference type="SAM" id="SignalP"/>
    </source>
</evidence>
<feature type="signal peptide" evidence="9">
    <location>
        <begin position="1"/>
        <end position="25"/>
    </location>
</feature>
<evidence type="ECO:0000256" key="8">
    <source>
        <dbReference type="SAM" id="Phobius"/>
    </source>
</evidence>
<reference evidence="11 12" key="1">
    <citation type="submission" date="2018-09" db="EMBL/GenBank/DDBJ databases">
        <title>Complete genome sequence of Euzebya sp. DY32-46 isolated from seawater of Pacific Ocean.</title>
        <authorList>
            <person name="Xu L."/>
            <person name="Wu Y.-H."/>
            <person name="Xu X.-W."/>
        </authorList>
    </citation>
    <scope>NUCLEOTIDE SEQUENCE [LARGE SCALE GENOMIC DNA]</scope>
    <source>
        <strain evidence="11 12">DY32-46</strain>
    </source>
</reference>
<keyword evidence="4 5" id="KW-0720">Serine protease</keyword>
<keyword evidence="2 5" id="KW-0645">Protease</keyword>
<dbReference type="PANTHER" id="PTHR43806:SF11">
    <property type="entry name" value="CEREVISIN-RELATED"/>
    <property type="match status" value="1"/>
</dbReference>
<dbReference type="InterPro" id="IPR022398">
    <property type="entry name" value="Peptidase_S8_His-AS"/>
</dbReference>
<proteinExistence type="inferred from homology"/>
<dbReference type="PROSITE" id="PS00136">
    <property type="entry name" value="SUBTILASE_ASP"/>
    <property type="match status" value="1"/>
</dbReference>
<dbReference type="PROSITE" id="PS00138">
    <property type="entry name" value="SUBTILASE_SER"/>
    <property type="match status" value="1"/>
</dbReference>
<feature type="active site" description="Charge relay system" evidence="5">
    <location>
        <position position="95"/>
    </location>
</feature>
<evidence type="ECO:0000256" key="1">
    <source>
        <dbReference type="ARBA" id="ARBA00011073"/>
    </source>
</evidence>
<evidence type="ECO:0000256" key="7">
    <source>
        <dbReference type="SAM" id="MobiDB-lite"/>
    </source>
</evidence>